<evidence type="ECO:0000313" key="3">
    <source>
        <dbReference type="Proteomes" id="UP000029719"/>
    </source>
</evidence>
<dbReference type="AlphaFoldDB" id="A0A9X0JIT2"/>
<feature type="domain" description="EAL" evidence="1">
    <location>
        <begin position="1"/>
        <end position="255"/>
    </location>
</feature>
<dbReference type="Pfam" id="PF00563">
    <property type="entry name" value="EAL"/>
    <property type="match status" value="1"/>
</dbReference>
<evidence type="ECO:0000313" key="2">
    <source>
        <dbReference type="EMBL" id="KGF64108.1"/>
    </source>
</evidence>
<dbReference type="Gene3D" id="3.20.20.450">
    <property type="entry name" value="EAL domain"/>
    <property type="match status" value="1"/>
</dbReference>
<evidence type="ECO:0000259" key="1">
    <source>
        <dbReference type="PROSITE" id="PS50883"/>
    </source>
</evidence>
<dbReference type="OrthoDB" id="1673646at2"/>
<dbReference type="Proteomes" id="UP000029719">
    <property type="component" value="Unassembled WGS sequence"/>
</dbReference>
<dbReference type="SMART" id="SM00052">
    <property type="entry name" value="EAL"/>
    <property type="match status" value="1"/>
</dbReference>
<dbReference type="PROSITE" id="PS50883">
    <property type="entry name" value="EAL"/>
    <property type="match status" value="1"/>
</dbReference>
<dbReference type="PANTHER" id="PTHR33121">
    <property type="entry name" value="CYCLIC DI-GMP PHOSPHODIESTERASE PDEF"/>
    <property type="match status" value="1"/>
</dbReference>
<sequence length="257" mass="28697">MTDFPTALTGGCKGCKDSPALDFEFEFAYQPIVDVRDRSVFAHEALVRGVNGEGALTVLNRVDDTNRYRFDQLCRTRAISTAARLGMASYLSINFLPNAVYRPEMCIRSTLEAAKAHNFPLDRLIFETVESEQLGNNKHLTNILREYREFGFKTAIDDFGAGHSGLTLLADFQPDLIKLDMALVRNVHLDPARQAIVRGVVTMCKDLNVTVIAEGIEHTGERDFLANCGIYLMQGYWFAKPAFQALPPIDASVWQNA</sequence>
<gene>
    <name evidence="2" type="ORF">LT42_19750</name>
</gene>
<name>A0A9X0JIT2_9PSED</name>
<reference evidence="2 3" key="1">
    <citation type="submission" date="2014-09" db="EMBL/GenBank/DDBJ databases">
        <title>Genome sequence of Pseudomonas lutea strain DSM 17257T.</title>
        <authorList>
            <person name="Kwak Y."/>
            <person name="Shin J.-H."/>
        </authorList>
    </citation>
    <scope>NUCLEOTIDE SEQUENCE [LARGE SCALE GENOMIC DNA]</scope>
    <source>
        <strain evidence="2 3">DSM 17257</strain>
    </source>
</reference>
<dbReference type="InterPro" id="IPR050706">
    <property type="entry name" value="Cyclic-di-GMP_PDE-like"/>
</dbReference>
<dbReference type="InterPro" id="IPR001633">
    <property type="entry name" value="EAL_dom"/>
</dbReference>
<dbReference type="SUPFAM" id="SSF141868">
    <property type="entry name" value="EAL domain-like"/>
    <property type="match status" value="1"/>
</dbReference>
<dbReference type="PANTHER" id="PTHR33121:SF15">
    <property type="entry name" value="BLUE LIGHT- AND TEMPERATURE-REGULATED ANTIREPRESSOR BLUF"/>
    <property type="match status" value="1"/>
</dbReference>
<dbReference type="GO" id="GO:0071111">
    <property type="term" value="F:cyclic-guanylate-specific phosphodiesterase activity"/>
    <property type="evidence" value="ECO:0007669"/>
    <property type="project" value="InterPro"/>
</dbReference>
<dbReference type="CDD" id="cd01948">
    <property type="entry name" value="EAL"/>
    <property type="match status" value="1"/>
</dbReference>
<organism evidence="2 3">
    <name type="scientific">Pseudomonas lutea</name>
    <dbReference type="NCBI Taxonomy" id="243924"/>
    <lineage>
        <taxon>Bacteria</taxon>
        <taxon>Pseudomonadati</taxon>
        <taxon>Pseudomonadota</taxon>
        <taxon>Gammaproteobacteria</taxon>
        <taxon>Pseudomonadales</taxon>
        <taxon>Pseudomonadaceae</taxon>
        <taxon>Pseudomonas</taxon>
    </lineage>
</organism>
<dbReference type="EMBL" id="JRMB01000002">
    <property type="protein sequence ID" value="KGF64108.1"/>
    <property type="molecule type" value="Genomic_DNA"/>
</dbReference>
<protein>
    <submittedName>
        <fullName evidence="2">Diguanylate phosphodiesterase</fullName>
    </submittedName>
</protein>
<dbReference type="InterPro" id="IPR035919">
    <property type="entry name" value="EAL_sf"/>
</dbReference>
<accession>A0A9X0JIT2</accession>
<proteinExistence type="predicted"/>
<dbReference type="RefSeq" id="WP_037016434.1">
    <property type="nucleotide sequence ID" value="NZ_JRMB01000002.1"/>
</dbReference>
<comment type="caution">
    <text evidence="2">The sequence shown here is derived from an EMBL/GenBank/DDBJ whole genome shotgun (WGS) entry which is preliminary data.</text>
</comment>